<evidence type="ECO:0000256" key="1">
    <source>
        <dbReference type="SAM" id="MobiDB-lite"/>
    </source>
</evidence>
<dbReference type="RefSeq" id="XP_069224794.1">
    <property type="nucleotide sequence ID" value="XM_069378253.1"/>
</dbReference>
<keyword evidence="4" id="KW-1185">Reference proteome</keyword>
<accession>A0AB34K9R4</accession>
<reference evidence="3 4" key="1">
    <citation type="journal article" date="2020" name="Microbiol. Resour. Announc.">
        <title>Draft Genome Sequence of a Cladosporium Species Isolated from the Mesophotic Ascidian Didemnum maculosum.</title>
        <authorList>
            <person name="Gioti A."/>
            <person name="Siaperas R."/>
            <person name="Nikolaivits E."/>
            <person name="Le Goff G."/>
            <person name="Ouazzani J."/>
            <person name="Kotoulas G."/>
            <person name="Topakas E."/>
        </authorList>
    </citation>
    <scope>NUCLEOTIDE SEQUENCE [LARGE SCALE GENOMIC DNA]</scope>
    <source>
        <strain evidence="3 4">TM138-S3</strain>
    </source>
</reference>
<comment type="caution">
    <text evidence="3">The sequence shown here is derived from an EMBL/GenBank/DDBJ whole genome shotgun (WGS) entry which is preliminary data.</text>
</comment>
<feature type="signal peptide" evidence="2">
    <location>
        <begin position="1"/>
        <end position="18"/>
    </location>
</feature>
<protein>
    <submittedName>
        <fullName evidence="3">Uncharacterized protein</fullName>
    </submittedName>
</protein>
<proteinExistence type="predicted"/>
<name>A0AB34K9R4_9PEZI</name>
<dbReference type="GeneID" id="96011091"/>
<feature type="region of interest" description="Disordered" evidence="1">
    <location>
        <begin position="198"/>
        <end position="218"/>
    </location>
</feature>
<dbReference type="AlphaFoldDB" id="A0AB34K9R4"/>
<dbReference type="EMBL" id="JAAQHG020000267">
    <property type="protein sequence ID" value="KAL1581685.1"/>
    <property type="molecule type" value="Genomic_DNA"/>
</dbReference>
<evidence type="ECO:0000256" key="2">
    <source>
        <dbReference type="SAM" id="SignalP"/>
    </source>
</evidence>
<sequence length="311" mass="33540">MRFQSSFVLPCVISGTLAAPHYFEGSFSSFKALSVMPGADITKELYNSCTGFDASGKAVSTGNVCVKELLWDTLAVLLATSGGMQTPANAVSNDTVLDVGPASVTSYPVTTPANSQQAAASQATGSKYKRMGDAGETALLKRVNDNLSEVLHGEHSIRAVSVGHSDVHPTDGIAIRTNVQNSGAFFHVHTNGSHATATLNRDASSSMRRRDQDSTGKRSYEFSRNMWGVKVQINKGNGGDINMSDLDAYIAAFTYGNGESEPVLKESDDWKISVCDRDRKVQLLFGKVVSLQRPSDNGYEHPEDWMNCNKE</sequence>
<organism evidence="3 4">
    <name type="scientific">Cladosporium halotolerans</name>
    <dbReference type="NCBI Taxonomy" id="1052096"/>
    <lineage>
        <taxon>Eukaryota</taxon>
        <taxon>Fungi</taxon>
        <taxon>Dikarya</taxon>
        <taxon>Ascomycota</taxon>
        <taxon>Pezizomycotina</taxon>
        <taxon>Dothideomycetes</taxon>
        <taxon>Dothideomycetidae</taxon>
        <taxon>Cladosporiales</taxon>
        <taxon>Cladosporiaceae</taxon>
        <taxon>Cladosporium</taxon>
    </lineage>
</organism>
<dbReference type="Proteomes" id="UP000803884">
    <property type="component" value="Unassembled WGS sequence"/>
</dbReference>
<evidence type="ECO:0000313" key="4">
    <source>
        <dbReference type="Proteomes" id="UP000803884"/>
    </source>
</evidence>
<evidence type="ECO:0000313" key="3">
    <source>
        <dbReference type="EMBL" id="KAL1581685.1"/>
    </source>
</evidence>
<gene>
    <name evidence="3" type="ORF">WHR41_09651</name>
</gene>
<keyword evidence="2" id="KW-0732">Signal</keyword>
<feature type="chain" id="PRO_5044301271" evidence="2">
    <location>
        <begin position="19"/>
        <end position="311"/>
    </location>
</feature>
<feature type="compositionally biased region" description="Basic and acidic residues" evidence="1">
    <location>
        <begin position="208"/>
        <end position="218"/>
    </location>
</feature>